<dbReference type="SUPFAM" id="SSF143011">
    <property type="entry name" value="RelE-like"/>
    <property type="match status" value="1"/>
</dbReference>
<evidence type="ECO:0000256" key="5">
    <source>
        <dbReference type="ARBA" id="ARBA00022801"/>
    </source>
</evidence>
<reference evidence="7" key="1">
    <citation type="submission" date="2019-08" db="EMBL/GenBank/DDBJ databases">
        <authorList>
            <person name="Kucharzyk K."/>
            <person name="Murdoch R.W."/>
            <person name="Higgins S."/>
            <person name="Loffler F."/>
        </authorList>
    </citation>
    <scope>NUCLEOTIDE SEQUENCE</scope>
</reference>
<keyword evidence="2" id="KW-1277">Toxin-antitoxin system</keyword>
<protein>
    <recommendedName>
        <fullName evidence="6">Putative mRNA interferase YoeB</fullName>
    </recommendedName>
</protein>
<comment type="similarity">
    <text evidence="1">Belongs to the YoeB family.</text>
</comment>
<evidence type="ECO:0000256" key="1">
    <source>
        <dbReference type="ARBA" id="ARBA00008172"/>
    </source>
</evidence>
<dbReference type="PANTHER" id="PTHR38039:SF1">
    <property type="entry name" value="TOXIN YOEB"/>
    <property type="match status" value="1"/>
</dbReference>
<organism evidence="7">
    <name type="scientific">bioreactor metagenome</name>
    <dbReference type="NCBI Taxonomy" id="1076179"/>
    <lineage>
        <taxon>unclassified sequences</taxon>
        <taxon>metagenomes</taxon>
        <taxon>ecological metagenomes</taxon>
    </lineage>
</organism>
<gene>
    <name evidence="7" type="ORF">SDC9_125392</name>
</gene>
<dbReference type="PANTHER" id="PTHR38039">
    <property type="entry name" value="TOXIN YOEB"/>
    <property type="match status" value="1"/>
</dbReference>
<dbReference type="NCBIfam" id="TIGR02116">
    <property type="entry name" value="toxin_Txe_YoeB"/>
    <property type="match status" value="1"/>
</dbReference>
<dbReference type="GO" id="GO:0016787">
    <property type="term" value="F:hydrolase activity"/>
    <property type="evidence" value="ECO:0007669"/>
    <property type="project" value="UniProtKB-KW"/>
</dbReference>
<evidence type="ECO:0000256" key="4">
    <source>
        <dbReference type="ARBA" id="ARBA00022759"/>
    </source>
</evidence>
<dbReference type="GO" id="GO:0004519">
    <property type="term" value="F:endonuclease activity"/>
    <property type="evidence" value="ECO:0007669"/>
    <property type="project" value="UniProtKB-KW"/>
</dbReference>
<keyword evidence="5" id="KW-0378">Hydrolase</keyword>
<evidence type="ECO:0000313" key="7">
    <source>
        <dbReference type="EMBL" id="MPM78381.1"/>
    </source>
</evidence>
<dbReference type="AlphaFoldDB" id="A0A645CN70"/>
<evidence type="ECO:0000256" key="6">
    <source>
        <dbReference type="ARBA" id="ARBA00030388"/>
    </source>
</evidence>
<dbReference type="InterPro" id="IPR035093">
    <property type="entry name" value="RelE/ParE_toxin_dom_sf"/>
</dbReference>
<comment type="caution">
    <text evidence="7">The sequence shown here is derived from an EMBL/GenBank/DDBJ whole genome shotgun (WGS) entry which is preliminary data.</text>
</comment>
<dbReference type="InterPro" id="IPR009614">
    <property type="entry name" value="YoeB_toxin"/>
</dbReference>
<sequence>MLKIWHDEAWSSYLYWQTQDKKTLKRINQLLQDIERNGYEGIGKPEPLKGDLSGWWSRRIDDTNRLVYRLADGKIEIAECRQVLSRFMRKKERGQRFDAQLATESASA</sequence>
<evidence type="ECO:0000256" key="2">
    <source>
        <dbReference type="ARBA" id="ARBA00022649"/>
    </source>
</evidence>
<dbReference type="Gene3D" id="3.30.2310.20">
    <property type="entry name" value="RelE-like"/>
    <property type="match status" value="1"/>
</dbReference>
<dbReference type="EMBL" id="VSSQ01028604">
    <property type="protein sequence ID" value="MPM78381.1"/>
    <property type="molecule type" value="Genomic_DNA"/>
</dbReference>
<keyword evidence="4" id="KW-0255">Endonuclease</keyword>
<dbReference type="GO" id="GO:0045892">
    <property type="term" value="P:negative regulation of DNA-templated transcription"/>
    <property type="evidence" value="ECO:0007669"/>
    <property type="project" value="TreeGrafter"/>
</dbReference>
<evidence type="ECO:0000256" key="3">
    <source>
        <dbReference type="ARBA" id="ARBA00022722"/>
    </source>
</evidence>
<accession>A0A645CN70</accession>
<dbReference type="GO" id="GO:0006401">
    <property type="term" value="P:RNA catabolic process"/>
    <property type="evidence" value="ECO:0007669"/>
    <property type="project" value="InterPro"/>
</dbReference>
<name>A0A645CN70_9ZZZZ</name>
<dbReference type="Pfam" id="PF06769">
    <property type="entry name" value="YoeB_toxin"/>
    <property type="match status" value="1"/>
</dbReference>
<proteinExistence type="inferred from homology"/>
<keyword evidence="3" id="KW-0540">Nuclease</keyword>